<dbReference type="EC" id="3.2.1.26" evidence="2"/>
<dbReference type="InterPro" id="IPR001362">
    <property type="entry name" value="Glyco_hydro_32"/>
</dbReference>
<comment type="caution">
    <text evidence="6">The sequence shown here is derived from an EMBL/GenBank/DDBJ whole genome shotgun (WGS) entry which is preliminary data.</text>
</comment>
<dbReference type="AlphaFoldDB" id="A0A328UN06"/>
<evidence type="ECO:0000256" key="1">
    <source>
        <dbReference type="ARBA" id="ARBA00009902"/>
    </source>
</evidence>
<dbReference type="Pfam" id="PF00251">
    <property type="entry name" value="Glyco_hydro_32N"/>
    <property type="match status" value="1"/>
</dbReference>
<dbReference type="InterPro" id="IPR023296">
    <property type="entry name" value="Glyco_hydro_beta-prop_sf"/>
</dbReference>
<dbReference type="Gene3D" id="2.115.10.20">
    <property type="entry name" value="Glycosyl hydrolase domain, family 43"/>
    <property type="match status" value="1"/>
</dbReference>
<dbReference type="CDD" id="cd08995">
    <property type="entry name" value="GH32_EcAec43-like"/>
    <property type="match status" value="1"/>
</dbReference>
<dbReference type="GO" id="GO:0004564">
    <property type="term" value="F:beta-fructofuranosidase activity"/>
    <property type="evidence" value="ECO:0007669"/>
    <property type="project" value="UniProtKB-EC"/>
</dbReference>
<dbReference type="InterPro" id="IPR013148">
    <property type="entry name" value="Glyco_hydro_32_N"/>
</dbReference>
<dbReference type="EMBL" id="QLYR01000001">
    <property type="protein sequence ID" value="RAQ30315.1"/>
    <property type="molecule type" value="Genomic_DNA"/>
</dbReference>
<dbReference type="InterPro" id="IPR051214">
    <property type="entry name" value="GH32_Enzymes"/>
</dbReference>
<evidence type="ECO:0000256" key="2">
    <source>
        <dbReference type="ARBA" id="ARBA00012758"/>
    </source>
</evidence>
<name>A0A328UN06_9FIRM</name>
<dbReference type="SUPFAM" id="SSF75005">
    <property type="entry name" value="Arabinanase/levansucrase/invertase"/>
    <property type="match status" value="1"/>
</dbReference>
<keyword evidence="4" id="KW-0326">Glycosidase</keyword>
<protein>
    <recommendedName>
        <fullName evidence="2">beta-fructofuranosidase</fullName>
        <ecNumber evidence="2">3.2.1.26</ecNumber>
    </recommendedName>
</protein>
<dbReference type="PANTHER" id="PTHR43101">
    <property type="entry name" value="BETA-FRUCTOSIDASE"/>
    <property type="match status" value="1"/>
</dbReference>
<accession>A0A328UN06</accession>
<evidence type="ECO:0000313" key="7">
    <source>
        <dbReference type="Proteomes" id="UP000249377"/>
    </source>
</evidence>
<keyword evidence="3" id="KW-0378">Hydrolase</keyword>
<evidence type="ECO:0000256" key="3">
    <source>
        <dbReference type="ARBA" id="ARBA00022801"/>
    </source>
</evidence>
<feature type="domain" description="Glycosyl hydrolase family 32 N-terminal" evidence="5">
    <location>
        <begin position="18"/>
        <end position="282"/>
    </location>
</feature>
<evidence type="ECO:0000259" key="5">
    <source>
        <dbReference type="Pfam" id="PF00251"/>
    </source>
</evidence>
<dbReference type="RefSeq" id="WP_112331512.1">
    <property type="nucleotide sequence ID" value="NZ_JADPHD010000001.1"/>
</dbReference>
<evidence type="ECO:0000256" key="4">
    <source>
        <dbReference type="ARBA" id="ARBA00023295"/>
    </source>
</evidence>
<reference evidence="6 7" key="1">
    <citation type="submission" date="2018-06" db="EMBL/GenBank/DDBJ databases">
        <title>Noncontiguous genome sequence of Ruminococcaceae bacterium ASD2818.</title>
        <authorList>
            <person name="Chaplin A.V."/>
            <person name="Sokolova S.R."/>
            <person name="Kochetkova T.O."/>
            <person name="Goltsov A.Y."/>
            <person name="Trofimov D.Y."/>
            <person name="Efimov B.A."/>
        </authorList>
    </citation>
    <scope>NUCLEOTIDE SEQUENCE [LARGE SCALE GENOMIC DNA]</scope>
    <source>
        <strain evidence="6 7">ASD2818</strain>
    </source>
</reference>
<gene>
    <name evidence="6" type="ORF">DPQ25_02075</name>
</gene>
<dbReference type="SMART" id="SM00640">
    <property type="entry name" value="Glyco_32"/>
    <property type="match status" value="1"/>
</dbReference>
<dbReference type="PANTHER" id="PTHR43101:SF1">
    <property type="entry name" value="BETA-FRUCTOSIDASE"/>
    <property type="match status" value="1"/>
</dbReference>
<proteinExistence type="inferred from homology"/>
<dbReference type="GO" id="GO:0005975">
    <property type="term" value="P:carbohydrate metabolic process"/>
    <property type="evidence" value="ECO:0007669"/>
    <property type="project" value="InterPro"/>
</dbReference>
<dbReference type="Proteomes" id="UP000249377">
    <property type="component" value="Unassembled WGS sequence"/>
</dbReference>
<sequence>MYRLFYKPEDAVSGDYIPFFWEGTFHLFYLKDWRNAEKYGEGIPWFKVKTQDFYHFEDAGEMIPRGGREDQDLCVFTGSVIAAQGKFHIFYTGNTPYLEEKGGVQQAVMHAVSDDLEHWTKAPEDTLIPAKQYDHHHFRDPFVYYDEAKKNYVMLTVSRKNGEELYAGFTARYVSEDLKTWRDDGVFWAPNLYHTHECPDYFKMGDWWYLVFSEYSDQYATRYVMAPTPNGPWHMPGDDVFDGRAFYAAKTASDGAGRYLFGWLPTREGNKDEGNWQWGGNLVVHQLVQQRDGTLGCKLPESLNFIWQTAAEYPGAAELQNVEGRQALRLFAPQCGAYRVDLTLRFKEGTRQFGVYLGQDEKSKAGYKYEFLPEEGLLEFRKMAWISNEKGLNRAVCIEAEKELRLTLLVDGDACVLYVNDTYALCARMYEPKGKDIALFVAGGQVRLLSARLLELKA</sequence>
<comment type="similarity">
    <text evidence="1">Belongs to the glycosyl hydrolase 32 family.</text>
</comment>
<dbReference type="Gene3D" id="2.60.120.560">
    <property type="entry name" value="Exo-inulinase, domain 1"/>
    <property type="match status" value="1"/>
</dbReference>
<evidence type="ECO:0000313" key="6">
    <source>
        <dbReference type="EMBL" id="RAQ30315.1"/>
    </source>
</evidence>
<keyword evidence="7" id="KW-1185">Reference proteome</keyword>
<organism evidence="6 7">
    <name type="scientific">Hydrogeniiclostridium mannosilyticum</name>
    <dbReference type="NCBI Taxonomy" id="2764322"/>
    <lineage>
        <taxon>Bacteria</taxon>
        <taxon>Bacillati</taxon>
        <taxon>Bacillota</taxon>
        <taxon>Clostridia</taxon>
        <taxon>Eubacteriales</taxon>
        <taxon>Acutalibacteraceae</taxon>
        <taxon>Hydrogeniiclostridium</taxon>
    </lineage>
</organism>